<protein>
    <submittedName>
        <fullName evidence="2">Uncharacterized protein</fullName>
    </submittedName>
</protein>
<name>G0PNW3_CAEBE</name>
<evidence type="ECO:0000313" key="3">
    <source>
        <dbReference type="Proteomes" id="UP000008068"/>
    </source>
</evidence>
<dbReference type="AlphaFoldDB" id="G0PNW3"/>
<evidence type="ECO:0000256" key="1">
    <source>
        <dbReference type="SAM" id="MobiDB-lite"/>
    </source>
</evidence>
<proteinExistence type="predicted"/>
<reference evidence="3" key="1">
    <citation type="submission" date="2011-07" db="EMBL/GenBank/DDBJ databases">
        <authorList>
            <consortium name="Caenorhabditis brenneri Sequencing and Analysis Consortium"/>
            <person name="Wilson R.K."/>
        </authorList>
    </citation>
    <scope>NUCLEOTIDE SEQUENCE [LARGE SCALE GENOMIC DNA]</scope>
    <source>
        <strain evidence="3">PB2801</strain>
    </source>
</reference>
<organism evidence="3">
    <name type="scientific">Caenorhabditis brenneri</name>
    <name type="common">Nematode worm</name>
    <dbReference type="NCBI Taxonomy" id="135651"/>
    <lineage>
        <taxon>Eukaryota</taxon>
        <taxon>Metazoa</taxon>
        <taxon>Ecdysozoa</taxon>
        <taxon>Nematoda</taxon>
        <taxon>Chromadorea</taxon>
        <taxon>Rhabditida</taxon>
        <taxon>Rhabditina</taxon>
        <taxon>Rhabditomorpha</taxon>
        <taxon>Rhabditoidea</taxon>
        <taxon>Rhabditidae</taxon>
        <taxon>Peloderinae</taxon>
        <taxon>Caenorhabditis</taxon>
    </lineage>
</organism>
<accession>G0PNW3</accession>
<dbReference type="EMBL" id="GL382473">
    <property type="protein sequence ID" value="EGT46177.1"/>
    <property type="molecule type" value="Genomic_DNA"/>
</dbReference>
<keyword evidence="3" id="KW-1185">Reference proteome</keyword>
<sequence>MPNMYQIKEISKPETYGRHSPAGSRRSPPLRPLLSYFVGREYLF</sequence>
<dbReference type="HOGENOM" id="CLU_3225076_0_0_1"/>
<dbReference type="Proteomes" id="UP000008068">
    <property type="component" value="Unassembled WGS sequence"/>
</dbReference>
<feature type="region of interest" description="Disordered" evidence="1">
    <location>
        <begin position="1"/>
        <end position="30"/>
    </location>
</feature>
<gene>
    <name evidence="2" type="ORF">CAEBREN_08773</name>
</gene>
<dbReference type="InParanoid" id="G0PNW3"/>
<evidence type="ECO:0000313" key="2">
    <source>
        <dbReference type="EMBL" id="EGT46177.1"/>
    </source>
</evidence>